<dbReference type="InterPro" id="IPR004839">
    <property type="entry name" value="Aminotransferase_I/II_large"/>
</dbReference>
<proteinExistence type="inferred from homology"/>
<dbReference type="Pfam" id="PF00155">
    <property type="entry name" value="Aminotran_1_2"/>
    <property type="match status" value="1"/>
</dbReference>
<dbReference type="GO" id="GO:0030170">
    <property type="term" value="F:pyridoxal phosphate binding"/>
    <property type="evidence" value="ECO:0007669"/>
    <property type="project" value="InterPro"/>
</dbReference>
<comment type="subunit">
    <text evidence="3">Homodimer.</text>
</comment>
<organism evidence="8">
    <name type="scientific">Bradyrhizobium quebecense</name>
    <dbReference type="NCBI Taxonomy" id="2748629"/>
    <lineage>
        <taxon>Bacteria</taxon>
        <taxon>Pseudomonadati</taxon>
        <taxon>Pseudomonadota</taxon>
        <taxon>Alphaproteobacteria</taxon>
        <taxon>Hyphomicrobiales</taxon>
        <taxon>Nitrobacteraceae</taxon>
        <taxon>Bradyrhizobium</taxon>
    </lineage>
</organism>
<dbReference type="GO" id="GO:1901605">
    <property type="term" value="P:alpha-amino acid metabolic process"/>
    <property type="evidence" value="ECO:0007669"/>
    <property type="project" value="TreeGrafter"/>
</dbReference>
<dbReference type="SUPFAM" id="SSF53383">
    <property type="entry name" value="PLP-dependent transferases"/>
    <property type="match status" value="1"/>
</dbReference>
<evidence type="ECO:0000313" key="8">
    <source>
        <dbReference type="EMBL" id="NVL09598.1"/>
    </source>
</evidence>
<dbReference type="GO" id="GO:0008483">
    <property type="term" value="F:transaminase activity"/>
    <property type="evidence" value="ECO:0007669"/>
    <property type="project" value="UniProtKB-KW"/>
</dbReference>
<comment type="caution">
    <text evidence="8">The sequence shown here is derived from an EMBL/GenBank/DDBJ whole genome shotgun (WGS) entry which is preliminary data.</text>
</comment>
<protein>
    <submittedName>
        <fullName evidence="8">PLP-dependent aminotransferase family protein</fullName>
    </submittedName>
</protein>
<comment type="similarity">
    <text evidence="2">Belongs to the class-I pyridoxal-phosphate-dependent aminotransferase family.</text>
</comment>
<dbReference type="PANTHER" id="PTHR42790">
    <property type="entry name" value="AMINOTRANSFERASE"/>
    <property type="match status" value="1"/>
</dbReference>
<evidence type="ECO:0000256" key="2">
    <source>
        <dbReference type="ARBA" id="ARBA00007441"/>
    </source>
</evidence>
<keyword evidence="4 8" id="KW-0032">Aminotransferase</keyword>
<evidence type="ECO:0000256" key="3">
    <source>
        <dbReference type="ARBA" id="ARBA00011738"/>
    </source>
</evidence>
<dbReference type="AlphaFoldDB" id="A0A974AIF1"/>
<dbReference type="RefSeq" id="WP_176532948.1">
    <property type="nucleotide sequence ID" value="NZ_CP088022.1"/>
</dbReference>
<dbReference type="CDD" id="cd00609">
    <property type="entry name" value="AAT_like"/>
    <property type="match status" value="1"/>
</dbReference>
<dbReference type="InterPro" id="IPR015422">
    <property type="entry name" value="PyrdxlP-dep_Trfase_small"/>
</dbReference>
<evidence type="ECO:0000256" key="5">
    <source>
        <dbReference type="ARBA" id="ARBA00022679"/>
    </source>
</evidence>
<accession>A0A974AIF1</accession>
<keyword evidence="6" id="KW-0663">Pyridoxal phosphate</keyword>
<dbReference type="Gene3D" id="3.90.1150.10">
    <property type="entry name" value="Aspartate Aminotransferase, domain 1"/>
    <property type="match status" value="1"/>
</dbReference>
<evidence type="ECO:0000256" key="6">
    <source>
        <dbReference type="ARBA" id="ARBA00022898"/>
    </source>
</evidence>
<keyword evidence="5" id="KW-0808">Transferase</keyword>
<dbReference type="InterPro" id="IPR015421">
    <property type="entry name" value="PyrdxlP-dep_Trfase_major"/>
</dbReference>
<feature type="domain" description="Aminotransferase class I/classII large" evidence="7">
    <location>
        <begin position="61"/>
        <end position="390"/>
    </location>
</feature>
<dbReference type="InterPro" id="IPR015424">
    <property type="entry name" value="PyrdxlP-dep_Trfase"/>
</dbReference>
<name>A0A974AIF1_9BRAD</name>
<dbReference type="Gene3D" id="3.40.640.10">
    <property type="entry name" value="Type I PLP-dependent aspartate aminotransferase-like (Major domain)"/>
    <property type="match status" value="1"/>
</dbReference>
<evidence type="ECO:0000256" key="4">
    <source>
        <dbReference type="ARBA" id="ARBA00022576"/>
    </source>
</evidence>
<dbReference type="InterPro" id="IPR050859">
    <property type="entry name" value="Class-I_PLP-dep_aminotransf"/>
</dbReference>
<reference evidence="8" key="1">
    <citation type="submission" date="2020-06" db="EMBL/GenBank/DDBJ databases">
        <title>Whole Genome Sequence of Bradyrhizobium sp. Strain 66S1MB.</title>
        <authorList>
            <person name="Bromfield E."/>
            <person name="Cloutier S."/>
        </authorList>
    </citation>
    <scope>NUCLEOTIDE SEQUENCE</scope>
    <source>
        <strain evidence="8">66S1MB</strain>
    </source>
</reference>
<evidence type="ECO:0000259" key="7">
    <source>
        <dbReference type="Pfam" id="PF00155"/>
    </source>
</evidence>
<dbReference type="EMBL" id="JABWSX010000001">
    <property type="protein sequence ID" value="NVL09598.1"/>
    <property type="molecule type" value="Genomic_DNA"/>
</dbReference>
<comment type="cofactor">
    <cofactor evidence="1">
        <name>pyridoxal 5'-phosphate</name>
        <dbReference type="ChEBI" id="CHEBI:597326"/>
    </cofactor>
</comment>
<dbReference type="PANTHER" id="PTHR42790:SF19">
    <property type="entry name" value="KYNURENINE_ALPHA-AMINOADIPATE AMINOTRANSFERASE, MITOCHONDRIAL"/>
    <property type="match status" value="1"/>
</dbReference>
<sequence>MSTSAQFDFAPLLPAGLPAPAARWTGLAKYCFVGGNNDPDQVPVDGLLEAVNAVLKREGRNLATYNLAHGPQGYLPLRQFLTEKLKRDAGIACTPDEIMIVSGSLQALDLVNHTLLAKGDTVLIEQETYQGSLNRLTRLGVNAVGIPLDGDGIRIDALAAALADHKRRGITPKYIYTIPTVQNPTGSILPESPRAEMLTLSKEYGVPIFEDDCYADLIWNGERPPAIYAMSKHGGVIHIGSFSKSIAPALRVGFIVAPWEIMSRMLPLKTDAGSGALEQMVLSEYCAPHFATHVPRLTRGLRAKLDTLMEALNEQFGTAAEFEAPKGGIFLWVKLPDNVDTLKLYQAALAAGVSINPGPEWSTNKAHSSSRLRLCFASPSHEQIREGVAVLAEVCRKEFGVPARSSNVEKHG</sequence>
<dbReference type="FunFam" id="3.40.640.10:FF:000053">
    <property type="entry name" value="Aminotransferase, class I"/>
    <property type="match status" value="1"/>
</dbReference>
<evidence type="ECO:0000256" key="1">
    <source>
        <dbReference type="ARBA" id="ARBA00001933"/>
    </source>
</evidence>
<gene>
    <name evidence="8" type="ORF">HU230_28205</name>
</gene>